<reference evidence="1" key="1">
    <citation type="submission" date="2018-12" db="EMBL/GenBank/DDBJ databases">
        <title>Draft genome sequence of Flaovobacterium columnare BGFS27 isolated from channel catfish in Alabama.</title>
        <authorList>
            <person name="Cai W."/>
            <person name="Arias C."/>
        </authorList>
    </citation>
    <scope>NUCLEOTIDE SEQUENCE [LARGE SCALE GENOMIC DNA]</scope>
    <source>
        <strain evidence="1">BGFS27</strain>
    </source>
</reference>
<evidence type="ECO:0000313" key="1">
    <source>
        <dbReference type="EMBL" id="RVU89470.1"/>
    </source>
</evidence>
<sequence length="234" mass="27648">MLKEFDKQGKLIGTNEYIIRHGDTIFQGKFLNYNNQGIKIAEGNFINNEINGKCIYYYNNGQLKSVHYRKSSEITLESKEYYYKGKEKRYILYDYGLFDDYGKPTFSILFNENGKIKNIQGKSIIEIYQLKLLNKDFFKIKENQYLKIGDTLVHKYLIANIPNAKRSFKIENISVDNSKVKRTLKHIEPCQWDVEEILTKKGKNTIRSIVKYEFKDMVEPKFLIDTVSFDIEVH</sequence>
<protein>
    <recommendedName>
        <fullName evidence="2">MORN repeat variant</fullName>
    </recommendedName>
</protein>
<name>A0AA94JPE9_9FLAO</name>
<organism evidence="1">
    <name type="scientific">Flavobacterium columnare</name>
    <dbReference type="NCBI Taxonomy" id="996"/>
    <lineage>
        <taxon>Bacteria</taxon>
        <taxon>Pseudomonadati</taxon>
        <taxon>Bacteroidota</taxon>
        <taxon>Flavobacteriia</taxon>
        <taxon>Flavobacteriales</taxon>
        <taxon>Flavobacteriaceae</taxon>
        <taxon>Flavobacterium</taxon>
    </lineage>
</organism>
<dbReference type="AlphaFoldDB" id="A0AA94JPE9"/>
<proteinExistence type="predicted"/>
<comment type="caution">
    <text evidence="1">The sequence shown here is derived from an EMBL/GenBank/DDBJ whole genome shotgun (WGS) entry which is preliminary data.</text>
</comment>
<accession>A0AA94JPE9</accession>
<evidence type="ECO:0008006" key="2">
    <source>
        <dbReference type="Google" id="ProtNLM"/>
    </source>
</evidence>
<dbReference type="Gene3D" id="2.20.110.10">
    <property type="entry name" value="Histone H3 K4-specific methyltransferase SET7/9 N-terminal domain"/>
    <property type="match status" value="1"/>
</dbReference>
<gene>
    <name evidence="1" type="ORF">EJB19_01105</name>
</gene>
<dbReference type="RefSeq" id="WP_127821635.1">
    <property type="nucleotide sequence ID" value="NZ_RWGX02000005.1"/>
</dbReference>
<dbReference type="SUPFAM" id="SSF82185">
    <property type="entry name" value="Histone H3 K4-specific methyltransferase SET7/9 N-terminal domain"/>
    <property type="match status" value="1"/>
</dbReference>
<dbReference type="EMBL" id="RWGX01000002">
    <property type="protein sequence ID" value="RVU89470.1"/>
    <property type="molecule type" value="Genomic_DNA"/>
</dbReference>